<proteinExistence type="predicted"/>
<organism evidence="1 2">
    <name type="scientific">Janthinobacterium lividum</name>
    <dbReference type="NCBI Taxonomy" id="29581"/>
    <lineage>
        <taxon>Bacteria</taxon>
        <taxon>Pseudomonadati</taxon>
        <taxon>Pseudomonadota</taxon>
        <taxon>Betaproteobacteria</taxon>
        <taxon>Burkholderiales</taxon>
        <taxon>Oxalobacteraceae</taxon>
        <taxon>Janthinobacterium</taxon>
    </lineage>
</organism>
<dbReference type="Proteomes" id="UP000092634">
    <property type="component" value="Unassembled WGS sequence"/>
</dbReference>
<gene>
    <name evidence="1" type="ORF">BA896_003100</name>
</gene>
<reference evidence="1 2" key="1">
    <citation type="submission" date="2016-10" db="EMBL/GenBank/DDBJ databases">
        <title>Updated version of Genome Assembly of Janthinobacterium lividum ERGS5:01.</title>
        <authorList>
            <person name="Kumar R."/>
            <person name="Acharya V."/>
            <person name="Singh D."/>
        </authorList>
    </citation>
    <scope>NUCLEOTIDE SEQUENCE [LARGE SCALE GENOMIC DNA]</scope>
    <source>
        <strain evidence="1 2">ERGS5:01</strain>
    </source>
</reference>
<comment type="caution">
    <text evidence="1">The sequence shown here is derived from an EMBL/GenBank/DDBJ whole genome shotgun (WGS) entry which is preliminary data.</text>
</comment>
<dbReference type="AlphaFoldDB" id="A0A1E8PPG9"/>
<evidence type="ECO:0000313" key="2">
    <source>
        <dbReference type="Proteomes" id="UP000092634"/>
    </source>
</evidence>
<accession>A0A1E8PPG9</accession>
<dbReference type="EMBL" id="MAQB02000001">
    <property type="protein sequence ID" value="OFJ48115.1"/>
    <property type="molecule type" value="Genomic_DNA"/>
</dbReference>
<sequence length="62" mass="6872">MNQVQIDNALHNEYEDYINVGATNVEALVQVAQANEMDVVAVFEALVRYGVLNPCGYSDSYC</sequence>
<evidence type="ECO:0000313" key="1">
    <source>
        <dbReference type="EMBL" id="OFJ48115.1"/>
    </source>
</evidence>
<name>A0A1E8PPG9_9BURK</name>
<protein>
    <submittedName>
        <fullName evidence="1">Uncharacterized protein</fullName>
    </submittedName>
</protein>